<organism evidence="5 6">
    <name type="scientific">Plectus sambesii</name>
    <dbReference type="NCBI Taxonomy" id="2011161"/>
    <lineage>
        <taxon>Eukaryota</taxon>
        <taxon>Metazoa</taxon>
        <taxon>Ecdysozoa</taxon>
        <taxon>Nematoda</taxon>
        <taxon>Chromadorea</taxon>
        <taxon>Plectida</taxon>
        <taxon>Plectina</taxon>
        <taxon>Plectoidea</taxon>
        <taxon>Plectidae</taxon>
        <taxon>Plectus</taxon>
    </lineage>
</organism>
<dbReference type="GO" id="GO:0032259">
    <property type="term" value="P:methylation"/>
    <property type="evidence" value="ECO:0007669"/>
    <property type="project" value="UniProtKB-KW"/>
</dbReference>
<accession>A0A914UR38</accession>
<dbReference type="AlphaFoldDB" id="A0A914UR38"/>
<keyword evidence="4" id="KW-0949">S-adenosyl-L-methionine</keyword>
<name>A0A914UR38_9BILA</name>
<dbReference type="InterPro" id="IPR029063">
    <property type="entry name" value="SAM-dependent_MTases_sf"/>
</dbReference>
<dbReference type="Gene3D" id="3.40.50.150">
    <property type="entry name" value="Vaccinia Virus protein VP39"/>
    <property type="match status" value="1"/>
</dbReference>
<comment type="similarity">
    <text evidence="1">Belongs to the class I-like SAM-binding methyltransferase superfamily. NNMT/PNMT/TEMT family.</text>
</comment>
<evidence type="ECO:0000256" key="1">
    <source>
        <dbReference type="ARBA" id="ARBA00007996"/>
    </source>
</evidence>
<protein>
    <submittedName>
        <fullName evidence="6">Uncharacterized protein</fullName>
    </submittedName>
</protein>
<dbReference type="PANTHER" id="PTHR10867:SF17">
    <property type="entry name" value="NICOTINAMIDE N-METHYLTRANSFERASE"/>
    <property type="match status" value="1"/>
</dbReference>
<evidence type="ECO:0000256" key="4">
    <source>
        <dbReference type="ARBA" id="ARBA00022691"/>
    </source>
</evidence>
<evidence type="ECO:0000313" key="5">
    <source>
        <dbReference type="Proteomes" id="UP000887566"/>
    </source>
</evidence>
<dbReference type="Proteomes" id="UP000887566">
    <property type="component" value="Unplaced"/>
</dbReference>
<dbReference type="GO" id="GO:0005829">
    <property type="term" value="C:cytosol"/>
    <property type="evidence" value="ECO:0007669"/>
    <property type="project" value="TreeGrafter"/>
</dbReference>
<evidence type="ECO:0000256" key="3">
    <source>
        <dbReference type="ARBA" id="ARBA00022679"/>
    </source>
</evidence>
<dbReference type="InterPro" id="IPR000940">
    <property type="entry name" value="NNMT_TEMT_trans"/>
</dbReference>
<keyword evidence="3" id="KW-0808">Transferase</keyword>
<reference evidence="6" key="1">
    <citation type="submission" date="2022-11" db="UniProtKB">
        <authorList>
            <consortium name="WormBaseParasite"/>
        </authorList>
    </citation>
    <scope>IDENTIFICATION</scope>
</reference>
<dbReference type="GO" id="GO:0008170">
    <property type="term" value="F:N-methyltransferase activity"/>
    <property type="evidence" value="ECO:0007669"/>
    <property type="project" value="TreeGrafter"/>
</dbReference>
<sequence>MAECVEYCNSDPVKGETFVVKEKDGDNSDSETDPANWPEVRAADQFDQFNVKAYLEVFYETPHSNDAMKIVLFFLPNLVYRIPVGGTLFDLGAGPTVHVPLTFRDRVDSIFTSDYAPASQLELRRWWKKEPGHFDWSTICDHINSLERSGPEARRTMEQVTRDKIRAVLAVDVHSDSVIDRKSVFPDDAIVPDLFDILVCIFCLEYASETLDQYTKAVSNAIKLLKPGGYLVQGGVMQKHGYSCGGRRYRCHYLIESDLMQCLAANGMETDGDHFRMISHINVFLLVSRKKLQ</sequence>
<dbReference type="SUPFAM" id="SSF53335">
    <property type="entry name" value="S-adenosyl-L-methionine-dependent methyltransferases"/>
    <property type="match status" value="1"/>
</dbReference>
<dbReference type="PROSITE" id="PS51681">
    <property type="entry name" value="SAM_MT_NNMT_PNMT_TEMT"/>
    <property type="match status" value="1"/>
</dbReference>
<evidence type="ECO:0000313" key="6">
    <source>
        <dbReference type="WBParaSite" id="PSAMB.scaffold1194size34638.g11699.t1"/>
    </source>
</evidence>
<evidence type="ECO:0000256" key="2">
    <source>
        <dbReference type="ARBA" id="ARBA00022603"/>
    </source>
</evidence>
<dbReference type="Pfam" id="PF01234">
    <property type="entry name" value="NNMT_PNMT_TEMT"/>
    <property type="match status" value="1"/>
</dbReference>
<dbReference type="PANTHER" id="PTHR10867">
    <property type="entry name" value="NNMT/PNMT/TEMT FAMILY MEMBER"/>
    <property type="match status" value="1"/>
</dbReference>
<proteinExistence type="inferred from homology"/>
<keyword evidence="2" id="KW-0489">Methyltransferase</keyword>
<dbReference type="WBParaSite" id="PSAMB.scaffold1194size34638.g11699.t1">
    <property type="protein sequence ID" value="PSAMB.scaffold1194size34638.g11699.t1"/>
    <property type="gene ID" value="PSAMB.scaffold1194size34638.g11699"/>
</dbReference>
<keyword evidence="5" id="KW-1185">Reference proteome</keyword>